<proteinExistence type="predicted"/>
<accession>A0AC61ZTD3</accession>
<name>A0AC61ZTD3_9CAUD</name>
<evidence type="ECO:0000313" key="1">
    <source>
        <dbReference type="EMBL" id="WWT41129.1"/>
    </source>
</evidence>
<reference evidence="1" key="1">
    <citation type="submission" date="2024-02" db="EMBL/GenBank/DDBJ databases">
        <title>Klebsiella phages.</title>
        <authorList>
            <person name="Li J."/>
            <person name="Feng Y."/>
            <person name="Zong Z."/>
        </authorList>
    </citation>
    <scope>NUCLEOTIDE SEQUENCE</scope>
</reference>
<organism evidence="1">
    <name type="scientific">Klebsiella phage phi1_175008</name>
    <dbReference type="NCBI Taxonomy" id="3127744"/>
    <lineage>
        <taxon>Viruses</taxon>
        <taxon>Duplodnaviria</taxon>
        <taxon>Heunggongvirae</taxon>
        <taxon>Uroviricota</taxon>
        <taxon>Caudoviricetes</taxon>
        <taxon>Stephanstirmvirinae</taxon>
    </lineage>
</organism>
<dbReference type="EMBL" id="PP357458">
    <property type="protein sequence ID" value="WWT41129.1"/>
    <property type="molecule type" value="Genomic_DNA"/>
</dbReference>
<protein>
    <submittedName>
        <fullName evidence="1">Uncharacterized protein</fullName>
    </submittedName>
</protein>
<sequence length="385" mass="43201">MFTVFGSQIFLRQKSGVDIDVIPAGTFGVGVTMEGTFYLYPKNDMEIPAVTYGDTDDKSERIIKTFLSRKGKNTGILLEGTKGSGKTLQAKMLSVALRKIGIPTISIGSAFNGEGFINFMSKIKQPVMVMVDEFDKLYAEKEHQDGLLTLLDGVGGYDKLFVLTKNDGYVSEFLRNRPSRIFYSFSYKKLPKSTLDDYLAKNLENKAFLADFETLYNLSSDLNFDVIQSLVEELNRYPNDKFSDALTLMGISINEGGRSSKEIKLLKVNGVDRLADVTGQDLSGLTAQTLFSGGRFQINVNHHEGQNRLPAINKLVTLDEQDSDEDWYYDCDRIFLHYDEKSIKSMGADGYHFLFTQGDDTIEILVTQKETPNYMDYAFSGSGLY</sequence>